<organism evidence="5 6">
    <name type="scientific">Ziziphus jujuba</name>
    <name type="common">Chinese jujube</name>
    <name type="synonym">Ziziphus sativa</name>
    <dbReference type="NCBI Taxonomy" id="326968"/>
    <lineage>
        <taxon>Eukaryota</taxon>
        <taxon>Viridiplantae</taxon>
        <taxon>Streptophyta</taxon>
        <taxon>Embryophyta</taxon>
        <taxon>Tracheophyta</taxon>
        <taxon>Spermatophyta</taxon>
        <taxon>Magnoliopsida</taxon>
        <taxon>eudicotyledons</taxon>
        <taxon>Gunneridae</taxon>
        <taxon>Pentapetalae</taxon>
        <taxon>rosids</taxon>
        <taxon>fabids</taxon>
        <taxon>Rosales</taxon>
        <taxon>Rhamnaceae</taxon>
        <taxon>Paliureae</taxon>
        <taxon>Ziziphus</taxon>
    </lineage>
</organism>
<dbReference type="Pfam" id="PF03492">
    <property type="entry name" value="Methyltransf_7"/>
    <property type="match status" value="1"/>
</dbReference>
<dbReference type="InterPro" id="IPR005299">
    <property type="entry name" value="MeTrfase_7"/>
</dbReference>
<keyword evidence="2" id="KW-0808">Transferase</keyword>
<dbReference type="GeneID" id="107418698"/>
<dbReference type="InterPro" id="IPR029063">
    <property type="entry name" value="SAM-dependent_MTases_sf"/>
</dbReference>
<keyword evidence="3" id="KW-0479">Metal-binding</keyword>
<keyword evidence="4" id="KW-0460">Magnesium</keyword>
<dbReference type="SUPFAM" id="SSF53335">
    <property type="entry name" value="S-adenosyl-L-methionine-dependent methyltransferases"/>
    <property type="match status" value="1"/>
</dbReference>
<evidence type="ECO:0000256" key="4">
    <source>
        <dbReference type="ARBA" id="ARBA00022842"/>
    </source>
</evidence>
<dbReference type="InterPro" id="IPR042086">
    <property type="entry name" value="MeTrfase_capping"/>
</dbReference>
<dbReference type="PANTHER" id="PTHR31009">
    <property type="entry name" value="S-ADENOSYL-L-METHIONINE:CARBOXYL METHYLTRANSFERASE FAMILY PROTEIN"/>
    <property type="match status" value="1"/>
</dbReference>
<evidence type="ECO:0000256" key="2">
    <source>
        <dbReference type="ARBA" id="ARBA00022679"/>
    </source>
</evidence>
<proteinExistence type="predicted"/>
<evidence type="ECO:0000256" key="3">
    <source>
        <dbReference type="ARBA" id="ARBA00022723"/>
    </source>
</evidence>
<name>A0ABM3IJJ6_ZIZJJ</name>
<sequence length="372" mass="41550">MAEMASIATPRTPLPRFFVSKINEKPEAIINLMTLYKRRIIDVSKEVAKEAILEKLDIGVLNSSKTFGIADLGCSVGPNTFAAVENIIEAVKNKYQSRGLNSKIPEFQVFFNDHVSNDFNLLFASLPQDKQYYAAGSPGSFYGRLFPEASLHIVHSSTALQWLSRVPKEIVDKDSPAWNKGKVHYASSGDQVIQAYKAQYEKDMEKFLQARAHEIVHDGLMLLILPFNPNGIHPSQSASNLCLDLFGYSLMDLAKKGRVSEEKVDSFNLPLYITTPQEFKAVVERNEGFSIERTEILPRTDFVNGIGPNGHQIATYLRAGMEGLIKKHFGGDIIDELFELYAKKADEILIPAMVKSAEQGVTLFAVLKRKAY</sequence>
<dbReference type="RefSeq" id="XP_048329764.1">
    <property type="nucleotide sequence ID" value="XM_048473807.2"/>
</dbReference>
<reference evidence="6" key="1">
    <citation type="submission" date="2025-08" db="UniProtKB">
        <authorList>
            <consortium name="RefSeq"/>
        </authorList>
    </citation>
    <scope>IDENTIFICATION</scope>
    <source>
        <tissue evidence="6">Seedling</tissue>
    </source>
</reference>
<keyword evidence="5" id="KW-1185">Reference proteome</keyword>
<dbReference type="Gene3D" id="3.40.50.150">
    <property type="entry name" value="Vaccinia Virus protein VP39"/>
    <property type="match status" value="1"/>
</dbReference>
<keyword evidence="1" id="KW-0489">Methyltransferase</keyword>
<protein>
    <submittedName>
        <fullName evidence="6">Loganic acid O-methyltransferase-like isoform X1</fullName>
    </submittedName>
</protein>
<gene>
    <name evidence="6" type="primary">LOC107418698</name>
</gene>
<dbReference type="Gene3D" id="1.10.1200.270">
    <property type="entry name" value="Methyltransferase, alpha-helical capping domain"/>
    <property type="match status" value="1"/>
</dbReference>
<dbReference type="Proteomes" id="UP001652623">
    <property type="component" value="Chromosome 2"/>
</dbReference>
<evidence type="ECO:0000313" key="5">
    <source>
        <dbReference type="Proteomes" id="UP001652623"/>
    </source>
</evidence>
<evidence type="ECO:0000256" key="1">
    <source>
        <dbReference type="ARBA" id="ARBA00022603"/>
    </source>
</evidence>
<accession>A0ABM3IJJ6</accession>
<evidence type="ECO:0000313" key="6">
    <source>
        <dbReference type="RefSeq" id="XP_048329764.1"/>
    </source>
</evidence>